<dbReference type="FunFam" id="2.60.40.10:FF:000184">
    <property type="entry name" value="cell adhesion molecule 1 isoform X2"/>
    <property type="match status" value="1"/>
</dbReference>
<dbReference type="FunFam" id="2.60.40.10:FF:000013">
    <property type="entry name" value="cell adhesion molecule 1 isoform X1"/>
    <property type="match status" value="1"/>
</dbReference>
<keyword evidence="22" id="KW-1185">Reference proteome</keyword>
<evidence type="ECO:0000256" key="6">
    <source>
        <dbReference type="ARBA" id="ARBA00022729"/>
    </source>
</evidence>
<comment type="similarity">
    <text evidence="2">Belongs to the nectin family.</text>
</comment>
<dbReference type="GO" id="GO:0007156">
    <property type="term" value="P:homophilic cell adhesion via plasma membrane adhesion molecules"/>
    <property type="evidence" value="ECO:0007669"/>
    <property type="project" value="TreeGrafter"/>
</dbReference>
<evidence type="ECO:0000256" key="3">
    <source>
        <dbReference type="ARBA" id="ARBA00022475"/>
    </source>
</evidence>
<feature type="signal peptide" evidence="19">
    <location>
        <begin position="1"/>
        <end position="27"/>
    </location>
</feature>
<keyword evidence="10 18" id="KW-0472">Membrane</keyword>
<dbReference type="InterPro" id="IPR003598">
    <property type="entry name" value="Ig_sub2"/>
</dbReference>
<dbReference type="SMART" id="SM00409">
    <property type="entry name" value="IG"/>
    <property type="match status" value="3"/>
</dbReference>
<dbReference type="InterPro" id="IPR013162">
    <property type="entry name" value="CD80_C2-set"/>
</dbReference>
<accession>A0AAR2KQ38</accession>
<evidence type="ECO:0000256" key="12">
    <source>
        <dbReference type="ARBA" id="ARBA00023180"/>
    </source>
</evidence>
<keyword evidence="5 18" id="KW-0812">Transmembrane</keyword>
<dbReference type="InterPro" id="IPR013106">
    <property type="entry name" value="Ig_V-set"/>
</dbReference>
<evidence type="ECO:0000256" key="11">
    <source>
        <dbReference type="ARBA" id="ARBA00023157"/>
    </source>
</evidence>
<evidence type="ECO:0000256" key="5">
    <source>
        <dbReference type="ARBA" id="ARBA00022692"/>
    </source>
</evidence>
<evidence type="ECO:0000313" key="22">
    <source>
        <dbReference type="Proteomes" id="UP001501920"/>
    </source>
</evidence>
<comment type="subunit">
    <text evidence="15">Homodimer (via Ig-like V-type domain). Interacts with FARP1. Interacts (via Ig-like V-type domain) with CRTAM (via Ig-like V-type domain); the interaction competes with CRTAM homodimerization and CADM1 homodimerization. Interacts (via C-terminus) with EPB41L3/DAL1. The interaction with EPB41L3/DAL1 may act to anchor CADM1 to the actin cytoskeleton. Interacts (via C-terminus) with MPP2 (via PDZ domain). Interacts (via C-terminus) with MPP3 (via PDZ domain); this interaction connects CADM1 with DLG1. Interacts (via C-terminus) with PALS2 (via PDZ domain).</text>
</comment>
<keyword evidence="12" id="KW-0325">Glycoprotein</keyword>
<dbReference type="InterPro" id="IPR013783">
    <property type="entry name" value="Ig-like_fold"/>
</dbReference>
<keyword evidence="8 18" id="KW-1133">Transmembrane helix</keyword>
<evidence type="ECO:0000256" key="13">
    <source>
        <dbReference type="ARBA" id="ARBA00023319"/>
    </source>
</evidence>
<dbReference type="Proteomes" id="UP001501920">
    <property type="component" value="Chromosome 17"/>
</dbReference>
<feature type="domain" description="Ig-like" evidence="20">
    <location>
        <begin position="31"/>
        <end position="129"/>
    </location>
</feature>
<dbReference type="AlphaFoldDB" id="A0AAR2KQ38"/>
<keyword evidence="13" id="KW-0393">Immunoglobulin domain</keyword>
<evidence type="ECO:0000259" key="20">
    <source>
        <dbReference type="PROSITE" id="PS50835"/>
    </source>
</evidence>
<evidence type="ECO:0000256" key="7">
    <source>
        <dbReference type="ARBA" id="ARBA00022737"/>
    </source>
</evidence>
<dbReference type="InterPro" id="IPR003599">
    <property type="entry name" value="Ig_sub"/>
</dbReference>
<keyword evidence="6 19" id="KW-0732">Signal</keyword>
<keyword evidence="11" id="KW-1015">Disulfide bond</keyword>
<name>A0AAR2KQ38_PYGNA</name>
<evidence type="ECO:0000256" key="9">
    <source>
        <dbReference type="ARBA" id="ARBA00023018"/>
    </source>
</evidence>
<reference evidence="21 22" key="1">
    <citation type="submission" date="2020-10" db="EMBL/GenBank/DDBJ databases">
        <title>Pygocentrus nattereri (red-bellied piranha) genome, fPygNat1, primary haplotype.</title>
        <authorList>
            <person name="Myers G."/>
            <person name="Meyer A."/>
            <person name="Karagic N."/>
            <person name="Pippel M."/>
            <person name="Winkler S."/>
            <person name="Tracey A."/>
            <person name="Wood J."/>
            <person name="Formenti G."/>
            <person name="Howe K."/>
            <person name="Fedrigo O."/>
            <person name="Jarvis E.D."/>
        </authorList>
    </citation>
    <scope>NUCLEOTIDE SEQUENCE [LARGE SCALE GENOMIC DNA]</scope>
</reference>
<reference evidence="21" key="2">
    <citation type="submission" date="2025-08" db="UniProtKB">
        <authorList>
            <consortium name="Ensembl"/>
        </authorList>
    </citation>
    <scope>IDENTIFICATION</scope>
</reference>
<dbReference type="Pfam" id="PF08205">
    <property type="entry name" value="C2-set_2"/>
    <property type="match status" value="1"/>
</dbReference>
<reference evidence="21" key="3">
    <citation type="submission" date="2025-09" db="UniProtKB">
        <authorList>
            <consortium name="Ensembl"/>
        </authorList>
    </citation>
    <scope>IDENTIFICATION</scope>
</reference>
<keyword evidence="9" id="KW-0770">Synapse</keyword>
<evidence type="ECO:0000256" key="19">
    <source>
        <dbReference type="SAM" id="SignalP"/>
    </source>
</evidence>
<feature type="chain" id="PRO_5043355580" description="Cell adhesion molecule 1" evidence="19">
    <location>
        <begin position="28"/>
        <end position="441"/>
    </location>
</feature>
<evidence type="ECO:0000313" key="21">
    <source>
        <dbReference type="Ensembl" id="ENSPNAP00000064609.1"/>
    </source>
</evidence>
<organism evidence="21 22">
    <name type="scientific">Pygocentrus nattereri</name>
    <name type="common">Red-bellied piranha</name>
    <dbReference type="NCBI Taxonomy" id="42514"/>
    <lineage>
        <taxon>Eukaryota</taxon>
        <taxon>Metazoa</taxon>
        <taxon>Chordata</taxon>
        <taxon>Craniata</taxon>
        <taxon>Vertebrata</taxon>
        <taxon>Euteleostomi</taxon>
        <taxon>Actinopterygii</taxon>
        <taxon>Neopterygii</taxon>
        <taxon>Teleostei</taxon>
        <taxon>Ostariophysi</taxon>
        <taxon>Characiformes</taxon>
        <taxon>Characoidei</taxon>
        <taxon>Pygocentrus</taxon>
    </lineage>
</organism>
<dbReference type="InterPro" id="IPR003585">
    <property type="entry name" value="Neurexin-like"/>
</dbReference>
<feature type="domain" description="Ig-like" evidence="20">
    <location>
        <begin position="233"/>
        <end position="306"/>
    </location>
</feature>
<dbReference type="InterPro" id="IPR007110">
    <property type="entry name" value="Ig-like_dom"/>
</dbReference>
<dbReference type="PANTHER" id="PTHR45889:SF2">
    <property type="entry name" value="CELL ADHESION MOLECULE 1"/>
    <property type="match status" value="1"/>
</dbReference>
<dbReference type="CDD" id="cd05881">
    <property type="entry name" value="IgV_1_Necl-2"/>
    <property type="match status" value="1"/>
</dbReference>
<dbReference type="GO" id="GO:0051606">
    <property type="term" value="P:detection of stimulus"/>
    <property type="evidence" value="ECO:0007669"/>
    <property type="project" value="TreeGrafter"/>
</dbReference>
<evidence type="ECO:0000256" key="1">
    <source>
        <dbReference type="ARBA" id="ARBA00004251"/>
    </source>
</evidence>
<dbReference type="GO" id="GO:0042271">
    <property type="term" value="P:susceptibility to natural killer cell mediated cytotoxicity"/>
    <property type="evidence" value="ECO:0007669"/>
    <property type="project" value="TreeGrafter"/>
</dbReference>
<dbReference type="SMART" id="SM00408">
    <property type="entry name" value="IGc2"/>
    <property type="match status" value="3"/>
</dbReference>
<comment type="subcellular location">
    <subcellularLocation>
        <location evidence="1">Cell membrane</location>
        <topology evidence="1">Single-pass type I membrane protein</topology>
    </subcellularLocation>
    <subcellularLocation>
        <location evidence="14">Synapse</location>
    </subcellularLocation>
</comment>
<dbReference type="InterPro" id="IPR036179">
    <property type="entry name" value="Ig-like_dom_sf"/>
</dbReference>
<dbReference type="Pfam" id="PF13927">
    <property type="entry name" value="Ig_3"/>
    <property type="match status" value="1"/>
</dbReference>
<dbReference type="PANTHER" id="PTHR45889">
    <property type="entry name" value="IG-LIKE DOMAIN-CONTAINING PROTEIN"/>
    <property type="match status" value="1"/>
</dbReference>
<feature type="transmembrane region" description="Helical" evidence="18">
    <location>
        <begin position="374"/>
        <end position="394"/>
    </location>
</feature>
<dbReference type="GO" id="GO:0045202">
    <property type="term" value="C:synapse"/>
    <property type="evidence" value="ECO:0007669"/>
    <property type="project" value="UniProtKB-SubCell"/>
</dbReference>
<dbReference type="Gene3D" id="2.60.40.10">
    <property type="entry name" value="Immunoglobulins"/>
    <property type="match status" value="3"/>
</dbReference>
<dbReference type="Pfam" id="PF07686">
    <property type="entry name" value="V-set"/>
    <property type="match status" value="1"/>
</dbReference>
<sequence length="441" mass="48279">MASSGSGSLSIPLFICLVSAVLSKGATQTIPAQGQNLVTGNVSVIEGETATISCRVKNNDDSVIQLLNPNRQTIYFRDVRPLKDSRFQLVNFSDNELRVSLSNVTLSDEGRYVCQLYTDPPQEAYADITVLVPPGNPIIESREDVVSEGNETEITCTAMGSKPASTIMWMKGDQILQGEETVEETYDRMFTVTSRLRLTVSKEDDGVAVICIIDHPAVKDFQAQKYLEVQYKPEVQIVVGFPEGPTREGENLELTCKAKGKPQPHQINWFKVDDDVPSHAVITGSDLFIENLNKSYNGTYRCVASNLVGEAYDDYILYVYDVLATTPPPTTTTINPDAAQGTVSTIICCCLFSPSHFFFADSRADGGPQKIDHAVIGGVVAVVVFAMLCLLIILGRYFARHKGTYFTHEAKGAEDAADADTAIINAEGGHNNTDDKKEYYI</sequence>
<dbReference type="FunFam" id="2.60.40.10:FF:000200">
    <property type="entry name" value="cell adhesion molecule 1 isoform X1"/>
    <property type="match status" value="1"/>
</dbReference>
<feature type="domain" description="Ig-like" evidence="20">
    <location>
        <begin position="133"/>
        <end position="228"/>
    </location>
</feature>
<evidence type="ECO:0000256" key="16">
    <source>
        <dbReference type="ARBA" id="ARBA00068781"/>
    </source>
</evidence>
<dbReference type="PROSITE" id="PS50835">
    <property type="entry name" value="IG_LIKE"/>
    <property type="match status" value="3"/>
</dbReference>
<keyword evidence="7" id="KW-0677">Repeat</keyword>
<evidence type="ECO:0000256" key="4">
    <source>
        <dbReference type="ARBA" id="ARBA00022553"/>
    </source>
</evidence>
<keyword evidence="4" id="KW-0597">Phosphoprotein</keyword>
<dbReference type="GO" id="GO:0008037">
    <property type="term" value="P:cell recognition"/>
    <property type="evidence" value="ECO:0007669"/>
    <property type="project" value="TreeGrafter"/>
</dbReference>
<evidence type="ECO:0000256" key="17">
    <source>
        <dbReference type="ARBA" id="ARBA00080773"/>
    </source>
</evidence>
<protein>
    <recommendedName>
        <fullName evidence="16">Cell adhesion molecule 1</fullName>
    </recommendedName>
    <alternativeName>
        <fullName evidence="17">Synaptic cell adhesion molecule</fullName>
    </alternativeName>
</protein>
<dbReference type="GO" id="GO:0043005">
    <property type="term" value="C:neuron projection"/>
    <property type="evidence" value="ECO:0007669"/>
    <property type="project" value="TreeGrafter"/>
</dbReference>
<dbReference type="SMART" id="SM00294">
    <property type="entry name" value="4.1m"/>
    <property type="match status" value="1"/>
</dbReference>
<dbReference type="GO" id="GO:0005102">
    <property type="term" value="F:signaling receptor binding"/>
    <property type="evidence" value="ECO:0007669"/>
    <property type="project" value="TreeGrafter"/>
</dbReference>
<evidence type="ECO:0000256" key="14">
    <source>
        <dbReference type="ARBA" id="ARBA00034103"/>
    </source>
</evidence>
<evidence type="ECO:0000256" key="2">
    <source>
        <dbReference type="ARBA" id="ARBA00007810"/>
    </source>
</evidence>
<dbReference type="GeneTree" id="ENSGT00940000156093"/>
<dbReference type="Ensembl" id="ENSPNAT00000061525.1">
    <property type="protein sequence ID" value="ENSPNAP00000064609.1"/>
    <property type="gene ID" value="ENSPNAG00000034848.1"/>
</dbReference>
<proteinExistence type="inferred from homology"/>
<evidence type="ECO:0000256" key="18">
    <source>
        <dbReference type="SAM" id="Phobius"/>
    </source>
</evidence>
<dbReference type="GO" id="GO:0005886">
    <property type="term" value="C:plasma membrane"/>
    <property type="evidence" value="ECO:0007669"/>
    <property type="project" value="UniProtKB-SubCell"/>
</dbReference>
<evidence type="ECO:0000256" key="15">
    <source>
        <dbReference type="ARBA" id="ARBA00063829"/>
    </source>
</evidence>
<keyword evidence="3" id="KW-1003">Cell membrane</keyword>
<evidence type="ECO:0000256" key="10">
    <source>
        <dbReference type="ARBA" id="ARBA00023136"/>
    </source>
</evidence>
<dbReference type="SUPFAM" id="SSF48726">
    <property type="entry name" value="Immunoglobulin"/>
    <property type="match status" value="3"/>
</dbReference>
<evidence type="ECO:0000256" key="8">
    <source>
        <dbReference type="ARBA" id="ARBA00022989"/>
    </source>
</evidence>